<dbReference type="SUPFAM" id="SSF161098">
    <property type="entry name" value="MetI-like"/>
    <property type="match status" value="1"/>
</dbReference>
<dbReference type="EMBL" id="FWXY01000032">
    <property type="protein sequence ID" value="SMD09467.1"/>
    <property type="molecule type" value="Genomic_DNA"/>
</dbReference>
<gene>
    <name evidence="13" type="ORF">SAMN02746065_13211</name>
</gene>
<dbReference type="RefSeq" id="WP_232367240.1">
    <property type="nucleotide sequence ID" value="NZ_FWXY01000032.1"/>
</dbReference>
<keyword evidence="9 11" id="KW-1133">Transmembrane helix</keyword>
<organism evidence="13 14">
    <name type="scientific">Desulfocicer vacuolatum DSM 3385</name>
    <dbReference type="NCBI Taxonomy" id="1121400"/>
    <lineage>
        <taxon>Bacteria</taxon>
        <taxon>Pseudomonadati</taxon>
        <taxon>Thermodesulfobacteriota</taxon>
        <taxon>Desulfobacteria</taxon>
        <taxon>Desulfobacterales</taxon>
        <taxon>Desulfobacteraceae</taxon>
        <taxon>Desulfocicer</taxon>
    </lineage>
</organism>
<evidence type="ECO:0000256" key="11">
    <source>
        <dbReference type="RuleBase" id="RU363032"/>
    </source>
</evidence>
<dbReference type="InterPro" id="IPR043429">
    <property type="entry name" value="ArtM/GltK/GlnP/TcyL/YhdX-like"/>
</dbReference>
<evidence type="ECO:0000256" key="1">
    <source>
        <dbReference type="ARBA" id="ARBA00003159"/>
    </source>
</evidence>
<comment type="function">
    <text evidence="1">Part of the binding-protein-dependent transport system for glutamine; probably responsible for the translocation of the substrate across the membrane.</text>
</comment>
<dbReference type="InterPro" id="IPR035906">
    <property type="entry name" value="MetI-like_sf"/>
</dbReference>
<evidence type="ECO:0000259" key="12">
    <source>
        <dbReference type="PROSITE" id="PS50928"/>
    </source>
</evidence>
<evidence type="ECO:0000313" key="14">
    <source>
        <dbReference type="Proteomes" id="UP000192418"/>
    </source>
</evidence>
<sequence>MNHSMPQSHEPSIIDSKKGVFSLSKIPVKDILAYVLVMAGVVYIILKGASEQGYFWQWYQVPKYLFTLEDGSFTAGPLLQGLKVTLNITWISMILTYIIGLFTALLRLSDSIVGRAFARIYLELARNTPLIVQLFFIYFVVAPVLGIDRLFSAILALSLFEGAYASEIYRSGIVSLPRGQWEAAHSLGLSGFDTYRKIILPQAIRRVLPPLTSQTISLIKDSSLVSVIAVYEMTMQANAIVAETFLTFEIYFTIAAIYLFITVALSQLVSLLERKFKVYN</sequence>
<dbReference type="GO" id="GO:0006865">
    <property type="term" value="P:amino acid transport"/>
    <property type="evidence" value="ECO:0007669"/>
    <property type="project" value="UniProtKB-KW"/>
</dbReference>
<feature type="transmembrane region" description="Helical" evidence="11">
    <location>
        <begin position="250"/>
        <end position="272"/>
    </location>
</feature>
<feature type="transmembrane region" description="Helical" evidence="11">
    <location>
        <begin position="88"/>
        <end position="109"/>
    </location>
</feature>
<evidence type="ECO:0000256" key="10">
    <source>
        <dbReference type="ARBA" id="ARBA00023136"/>
    </source>
</evidence>
<feature type="transmembrane region" description="Helical" evidence="11">
    <location>
        <begin position="130"/>
        <end position="160"/>
    </location>
</feature>
<dbReference type="PROSITE" id="PS50928">
    <property type="entry name" value="ABC_TM1"/>
    <property type="match status" value="1"/>
</dbReference>
<comment type="subcellular location">
    <subcellularLocation>
        <location evidence="2">Cell inner membrane</location>
        <topology evidence="2">Multi-pass membrane protein</topology>
    </subcellularLocation>
    <subcellularLocation>
        <location evidence="11">Cell membrane</location>
        <topology evidence="11">Multi-pass membrane protein</topology>
    </subcellularLocation>
</comment>
<dbReference type="NCBIfam" id="TIGR01726">
    <property type="entry name" value="HEQRo_perm_3TM"/>
    <property type="match status" value="1"/>
</dbReference>
<evidence type="ECO:0000256" key="7">
    <source>
        <dbReference type="ARBA" id="ARBA00022692"/>
    </source>
</evidence>
<keyword evidence="10 11" id="KW-0472">Membrane</keyword>
<keyword evidence="5 11" id="KW-0813">Transport</keyword>
<dbReference type="AlphaFoldDB" id="A0A1W2EIC2"/>
<dbReference type="Proteomes" id="UP000192418">
    <property type="component" value="Unassembled WGS sequence"/>
</dbReference>
<feature type="domain" description="ABC transmembrane type-1" evidence="12">
    <location>
        <begin position="82"/>
        <end position="269"/>
    </location>
</feature>
<evidence type="ECO:0000256" key="8">
    <source>
        <dbReference type="ARBA" id="ARBA00022970"/>
    </source>
</evidence>
<dbReference type="STRING" id="1121400.SAMN02746065_13211"/>
<protein>
    <recommendedName>
        <fullName evidence="4">Putative glutamine transport system permease protein GlnP</fullName>
    </recommendedName>
</protein>
<feature type="transmembrane region" description="Helical" evidence="11">
    <location>
        <begin position="31"/>
        <end position="49"/>
    </location>
</feature>
<reference evidence="13 14" key="1">
    <citation type="submission" date="2017-04" db="EMBL/GenBank/DDBJ databases">
        <authorList>
            <person name="Afonso C.L."/>
            <person name="Miller P.J."/>
            <person name="Scott M.A."/>
            <person name="Spackman E."/>
            <person name="Goraichik I."/>
            <person name="Dimitrov K.M."/>
            <person name="Suarez D.L."/>
            <person name="Swayne D.E."/>
        </authorList>
    </citation>
    <scope>NUCLEOTIDE SEQUENCE [LARGE SCALE GENOMIC DNA]</scope>
    <source>
        <strain evidence="13 14">DSM 3385</strain>
    </source>
</reference>
<evidence type="ECO:0000256" key="9">
    <source>
        <dbReference type="ARBA" id="ARBA00022989"/>
    </source>
</evidence>
<evidence type="ECO:0000256" key="3">
    <source>
        <dbReference type="ARBA" id="ARBA00010072"/>
    </source>
</evidence>
<proteinExistence type="inferred from homology"/>
<dbReference type="CDD" id="cd06261">
    <property type="entry name" value="TM_PBP2"/>
    <property type="match status" value="1"/>
</dbReference>
<dbReference type="Gene3D" id="1.10.3720.10">
    <property type="entry name" value="MetI-like"/>
    <property type="match status" value="1"/>
</dbReference>
<dbReference type="PANTHER" id="PTHR30614:SF20">
    <property type="entry name" value="GLUTAMINE TRANSPORT SYSTEM PERMEASE PROTEIN GLNP"/>
    <property type="match status" value="1"/>
</dbReference>
<keyword evidence="6" id="KW-1003">Cell membrane</keyword>
<dbReference type="GO" id="GO:0022857">
    <property type="term" value="F:transmembrane transporter activity"/>
    <property type="evidence" value="ECO:0007669"/>
    <property type="project" value="InterPro"/>
</dbReference>
<dbReference type="InterPro" id="IPR000515">
    <property type="entry name" value="MetI-like"/>
</dbReference>
<name>A0A1W2EIC2_9BACT</name>
<evidence type="ECO:0000313" key="13">
    <source>
        <dbReference type="EMBL" id="SMD09467.1"/>
    </source>
</evidence>
<keyword evidence="8" id="KW-0029">Amino-acid transport</keyword>
<comment type="similarity">
    <text evidence="3">Belongs to the binding-protein-dependent transport system permease family. HisMQ subfamily.</text>
</comment>
<keyword evidence="7 11" id="KW-0812">Transmembrane</keyword>
<keyword evidence="14" id="KW-1185">Reference proteome</keyword>
<accession>A0A1W2EIC2</accession>
<evidence type="ECO:0000256" key="4">
    <source>
        <dbReference type="ARBA" id="ARBA00016506"/>
    </source>
</evidence>
<dbReference type="Pfam" id="PF00528">
    <property type="entry name" value="BPD_transp_1"/>
    <property type="match status" value="1"/>
</dbReference>
<evidence type="ECO:0000256" key="6">
    <source>
        <dbReference type="ARBA" id="ARBA00022475"/>
    </source>
</evidence>
<dbReference type="InterPro" id="IPR010065">
    <property type="entry name" value="AA_ABC_transptr_permease_3TM"/>
</dbReference>
<evidence type="ECO:0000256" key="5">
    <source>
        <dbReference type="ARBA" id="ARBA00022448"/>
    </source>
</evidence>
<dbReference type="PANTHER" id="PTHR30614">
    <property type="entry name" value="MEMBRANE COMPONENT OF AMINO ACID ABC TRANSPORTER"/>
    <property type="match status" value="1"/>
</dbReference>
<dbReference type="FunFam" id="1.10.3720.10:FF:000033">
    <property type="entry name" value="Polar amino acid ABC transporter permease"/>
    <property type="match status" value="1"/>
</dbReference>
<evidence type="ECO:0000256" key="2">
    <source>
        <dbReference type="ARBA" id="ARBA00004429"/>
    </source>
</evidence>
<dbReference type="GO" id="GO:0043190">
    <property type="term" value="C:ATP-binding cassette (ABC) transporter complex"/>
    <property type="evidence" value="ECO:0007669"/>
    <property type="project" value="InterPro"/>
</dbReference>